<comment type="similarity">
    <text evidence="1">Belongs to the carbohydrate kinase PfkB family.</text>
</comment>
<reference evidence="8 9" key="1">
    <citation type="submission" date="2023-11" db="EMBL/GenBank/DDBJ databases">
        <authorList>
            <person name="Xu M."/>
            <person name="Jiang T."/>
        </authorList>
    </citation>
    <scope>NUCLEOTIDE SEQUENCE [LARGE SCALE GENOMIC DNA]</scope>
    <source>
        <strain evidence="8 9">SD</strain>
    </source>
</reference>
<keyword evidence="9" id="KW-1185">Reference proteome</keyword>
<organism evidence="8 9">
    <name type="scientific">Patulibacter brassicae</name>
    <dbReference type="NCBI Taxonomy" id="1705717"/>
    <lineage>
        <taxon>Bacteria</taxon>
        <taxon>Bacillati</taxon>
        <taxon>Actinomycetota</taxon>
        <taxon>Thermoleophilia</taxon>
        <taxon>Solirubrobacterales</taxon>
        <taxon>Patulibacteraceae</taxon>
        <taxon>Patulibacter</taxon>
    </lineage>
</organism>
<evidence type="ECO:0000256" key="3">
    <source>
        <dbReference type="ARBA" id="ARBA00022741"/>
    </source>
</evidence>
<dbReference type="PROSITE" id="PS00583">
    <property type="entry name" value="PFKB_KINASES_1"/>
    <property type="match status" value="1"/>
</dbReference>
<dbReference type="Proteomes" id="UP001277761">
    <property type="component" value="Unassembled WGS sequence"/>
</dbReference>
<evidence type="ECO:0000313" key="8">
    <source>
        <dbReference type="EMBL" id="MDX8150899.1"/>
    </source>
</evidence>
<dbReference type="Pfam" id="PF00294">
    <property type="entry name" value="PfkB"/>
    <property type="match status" value="1"/>
</dbReference>
<dbReference type="SUPFAM" id="SSF53613">
    <property type="entry name" value="Ribokinase-like"/>
    <property type="match status" value="1"/>
</dbReference>
<dbReference type="PANTHER" id="PTHR46566:SF2">
    <property type="entry name" value="ATP-DEPENDENT 6-PHOSPHOFRUCTOKINASE ISOZYME 2"/>
    <property type="match status" value="1"/>
</dbReference>
<dbReference type="InterPro" id="IPR002173">
    <property type="entry name" value="Carboh/pur_kinase_PfkB_CS"/>
</dbReference>
<dbReference type="InterPro" id="IPR011611">
    <property type="entry name" value="PfkB_dom"/>
</dbReference>
<dbReference type="CDD" id="cd01164">
    <property type="entry name" value="FruK_PfkB_like"/>
    <property type="match status" value="1"/>
</dbReference>
<evidence type="ECO:0000256" key="4">
    <source>
        <dbReference type="ARBA" id="ARBA00022777"/>
    </source>
</evidence>
<dbReference type="PANTHER" id="PTHR46566">
    <property type="entry name" value="1-PHOSPHOFRUCTOKINASE-RELATED"/>
    <property type="match status" value="1"/>
</dbReference>
<keyword evidence="3" id="KW-0547">Nucleotide-binding</keyword>
<protein>
    <submittedName>
        <fullName evidence="8">1-phosphofructokinase family hexose kinase</fullName>
    </submittedName>
</protein>
<dbReference type="PIRSF" id="PIRSF000535">
    <property type="entry name" value="1PFK/6PFK/LacC"/>
    <property type="match status" value="1"/>
</dbReference>
<keyword evidence="5" id="KW-0067">ATP-binding</keyword>
<dbReference type="InterPro" id="IPR017583">
    <property type="entry name" value="Tagatose/fructose_Pkinase"/>
</dbReference>
<sequence>MTLNAAIDRSLVVPNVRLGHRHRAVEQTTLAGGKGVNVARTLKTLGQPVIATGFAGGATGTRIVEQLTRDSILNDFVRIAEESRTNTAVFDPTNGVQTELNERGPAVAPGELELFRDKLLYLARGADIVVLAGSLPRDVPDTVYADLVRDLHKVGVRVYADTDGEPLRHVLRAEVDGVAPNQLEAEEVIGHEFAGDEDRALAVGELLDLGLREALVTLPDGCVAGVRSDAGGGGLGTATADATRILRARIDPRETVARIGSGDAFLAGYIAARYEGRPDEDALRFAVACGADATQRLGAGLVDPRQVERLQHEVEIEALARPDD</sequence>
<evidence type="ECO:0000256" key="6">
    <source>
        <dbReference type="PIRNR" id="PIRNR000535"/>
    </source>
</evidence>
<evidence type="ECO:0000256" key="2">
    <source>
        <dbReference type="ARBA" id="ARBA00022679"/>
    </source>
</evidence>
<dbReference type="Gene3D" id="3.40.1190.20">
    <property type="match status" value="1"/>
</dbReference>
<accession>A0ABU4VGR7</accession>
<evidence type="ECO:0000259" key="7">
    <source>
        <dbReference type="Pfam" id="PF00294"/>
    </source>
</evidence>
<evidence type="ECO:0000256" key="1">
    <source>
        <dbReference type="ARBA" id="ARBA00010688"/>
    </source>
</evidence>
<evidence type="ECO:0000313" key="9">
    <source>
        <dbReference type="Proteomes" id="UP001277761"/>
    </source>
</evidence>
<dbReference type="InterPro" id="IPR029056">
    <property type="entry name" value="Ribokinase-like"/>
</dbReference>
<dbReference type="NCBIfam" id="TIGR03168">
    <property type="entry name" value="1-PFK"/>
    <property type="match status" value="1"/>
</dbReference>
<keyword evidence="2 6" id="KW-0808">Transferase</keyword>
<dbReference type="EMBL" id="JAXAVX010000001">
    <property type="protein sequence ID" value="MDX8150899.1"/>
    <property type="molecule type" value="Genomic_DNA"/>
</dbReference>
<evidence type="ECO:0000256" key="5">
    <source>
        <dbReference type="ARBA" id="ARBA00022840"/>
    </source>
</evidence>
<keyword evidence="4" id="KW-0418">Kinase</keyword>
<dbReference type="RefSeq" id="WP_319953039.1">
    <property type="nucleotide sequence ID" value="NZ_JAXAVX010000001.1"/>
</dbReference>
<comment type="caution">
    <text evidence="8">The sequence shown here is derived from an EMBL/GenBank/DDBJ whole genome shotgun (WGS) entry which is preliminary data.</text>
</comment>
<feature type="domain" description="Carbohydrate kinase PfkB" evidence="7">
    <location>
        <begin position="7"/>
        <end position="301"/>
    </location>
</feature>
<name>A0ABU4VGR7_9ACTN</name>
<gene>
    <name evidence="8" type="ORF">SK069_04780</name>
</gene>
<proteinExistence type="inferred from homology"/>